<feature type="region of interest" description="Disordered" evidence="3">
    <location>
        <begin position="117"/>
        <end position="151"/>
    </location>
</feature>
<feature type="domain" description="HMG box" evidence="4">
    <location>
        <begin position="148"/>
        <end position="208"/>
    </location>
</feature>
<evidence type="ECO:0000259" key="4">
    <source>
        <dbReference type="PROSITE" id="PS50118"/>
    </source>
</evidence>
<evidence type="ECO:0000313" key="6">
    <source>
        <dbReference type="Proteomes" id="UP000799438"/>
    </source>
</evidence>
<evidence type="ECO:0000256" key="1">
    <source>
        <dbReference type="ARBA" id="ARBA00023125"/>
    </source>
</evidence>
<dbReference type="RefSeq" id="XP_033395697.1">
    <property type="nucleotide sequence ID" value="XM_033540813.1"/>
</dbReference>
<dbReference type="GO" id="GO:0003677">
    <property type="term" value="F:DNA binding"/>
    <property type="evidence" value="ECO:0007669"/>
    <property type="project" value="UniProtKB-UniRule"/>
</dbReference>
<feature type="compositionally biased region" description="Low complexity" evidence="3">
    <location>
        <begin position="117"/>
        <end position="127"/>
    </location>
</feature>
<feature type="DNA-binding region" description="HMG box" evidence="2">
    <location>
        <begin position="148"/>
        <end position="208"/>
    </location>
</feature>
<evidence type="ECO:0000313" key="5">
    <source>
        <dbReference type="EMBL" id="KAF2139984.1"/>
    </source>
</evidence>
<evidence type="ECO:0000256" key="2">
    <source>
        <dbReference type="PROSITE-ProRule" id="PRU00267"/>
    </source>
</evidence>
<dbReference type="PANTHER" id="PTHR48112">
    <property type="entry name" value="HIGH MOBILITY GROUP PROTEIN DSP1"/>
    <property type="match status" value="1"/>
</dbReference>
<evidence type="ECO:0000256" key="3">
    <source>
        <dbReference type="SAM" id="MobiDB-lite"/>
    </source>
</evidence>
<dbReference type="SUPFAM" id="SSF47095">
    <property type="entry name" value="HMG-box"/>
    <property type="match status" value="1"/>
</dbReference>
<keyword evidence="1 2" id="KW-0238">DNA-binding</keyword>
<feature type="compositionally biased region" description="Basic and acidic residues" evidence="3">
    <location>
        <begin position="139"/>
        <end position="150"/>
    </location>
</feature>
<dbReference type="Gene3D" id="1.10.30.10">
    <property type="entry name" value="High mobility group box domain"/>
    <property type="match status" value="1"/>
</dbReference>
<gene>
    <name evidence="5" type="ORF">K452DRAFT_289365</name>
</gene>
<proteinExistence type="predicted"/>
<organism evidence="5 6">
    <name type="scientific">Aplosporella prunicola CBS 121167</name>
    <dbReference type="NCBI Taxonomy" id="1176127"/>
    <lineage>
        <taxon>Eukaryota</taxon>
        <taxon>Fungi</taxon>
        <taxon>Dikarya</taxon>
        <taxon>Ascomycota</taxon>
        <taxon>Pezizomycotina</taxon>
        <taxon>Dothideomycetes</taxon>
        <taxon>Dothideomycetes incertae sedis</taxon>
        <taxon>Botryosphaeriales</taxon>
        <taxon>Aplosporellaceae</taxon>
        <taxon>Aplosporella</taxon>
    </lineage>
</organism>
<dbReference type="OrthoDB" id="5550281at2759"/>
<dbReference type="InterPro" id="IPR009071">
    <property type="entry name" value="HMG_box_dom"/>
</dbReference>
<dbReference type="Proteomes" id="UP000799438">
    <property type="component" value="Unassembled WGS sequence"/>
</dbReference>
<dbReference type="PANTHER" id="PTHR48112:SF22">
    <property type="entry name" value="MITOCHONDRIAL TRANSCRIPTION FACTOR A, ISOFORM B"/>
    <property type="match status" value="1"/>
</dbReference>
<dbReference type="Pfam" id="PF00505">
    <property type="entry name" value="HMG_box"/>
    <property type="match status" value="1"/>
</dbReference>
<dbReference type="GeneID" id="54298309"/>
<dbReference type="InterPro" id="IPR036910">
    <property type="entry name" value="HMG_box_dom_sf"/>
</dbReference>
<reference evidence="5" key="1">
    <citation type="journal article" date="2020" name="Stud. Mycol.">
        <title>101 Dothideomycetes genomes: a test case for predicting lifestyles and emergence of pathogens.</title>
        <authorList>
            <person name="Haridas S."/>
            <person name="Albert R."/>
            <person name="Binder M."/>
            <person name="Bloem J."/>
            <person name="Labutti K."/>
            <person name="Salamov A."/>
            <person name="Andreopoulos B."/>
            <person name="Baker S."/>
            <person name="Barry K."/>
            <person name="Bills G."/>
            <person name="Bluhm B."/>
            <person name="Cannon C."/>
            <person name="Castanera R."/>
            <person name="Culley D."/>
            <person name="Daum C."/>
            <person name="Ezra D."/>
            <person name="Gonzalez J."/>
            <person name="Henrissat B."/>
            <person name="Kuo A."/>
            <person name="Liang C."/>
            <person name="Lipzen A."/>
            <person name="Lutzoni F."/>
            <person name="Magnuson J."/>
            <person name="Mondo S."/>
            <person name="Nolan M."/>
            <person name="Ohm R."/>
            <person name="Pangilinan J."/>
            <person name="Park H.-J."/>
            <person name="Ramirez L."/>
            <person name="Alfaro M."/>
            <person name="Sun H."/>
            <person name="Tritt A."/>
            <person name="Yoshinaga Y."/>
            <person name="Zwiers L.-H."/>
            <person name="Turgeon B."/>
            <person name="Goodwin S."/>
            <person name="Spatafora J."/>
            <person name="Crous P."/>
            <person name="Grigoriev I."/>
        </authorList>
    </citation>
    <scope>NUCLEOTIDE SEQUENCE</scope>
    <source>
        <strain evidence="5">CBS 121167</strain>
    </source>
</reference>
<dbReference type="AlphaFoldDB" id="A0A6A6B9S7"/>
<accession>A0A6A6B9S7</accession>
<sequence length="208" mass="22567">MAARPPFLGHAQAREAVAGHHAFSRKLLDIIAQLQLLLAQFRRDPNPSVFYQVVTGLTTLQTAVTDLLRSYIKHTNSVLGSTPHGLDTLGISNPLGSDLLSGALRNVSPGDILAAPAPAATAGQEAAEPPKKGRKPKKEKKEKDPNEPKRPLTIFFLYSASARPVVKEDLGVEATKGQVEKEIQRRWNALPDEEKQVGSIFASSDQLH</sequence>
<dbReference type="EMBL" id="ML995491">
    <property type="protein sequence ID" value="KAF2139984.1"/>
    <property type="molecule type" value="Genomic_DNA"/>
</dbReference>
<dbReference type="PROSITE" id="PS50118">
    <property type="entry name" value="HMG_BOX_2"/>
    <property type="match status" value="1"/>
</dbReference>
<name>A0A6A6B9S7_9PEZI</name>
<dbReference type="InterPro" id="IPR050342">
    <property type="entry name" value="HMGB"/>
</dbReference>
<keyword evidence="6" id="KW-1185">Reference proteome</keyword>
<keyword evidence="2" id="KW-0539">Nucleus</keyword>
<protein>
    <recommendedName>
        <fullName evidence="4">HMG box domain-containing protein</fullName>
    </recommendedName>
</protein>
<dbReference type="GO" id="GO:0005634">
    <property type="term" value="C:nucleus"/>
    <property type="evidence" value="ECO:0007669"/>
    <property type="project" value="UniProtKB-UniRule"/>
</dbReference>